<dbReference type="Proteomes" id="UP000014074">
    <property type="component" value="Unassembled WGS sequence"/>
</dbReference>
<dbReference type="OrthoDB" id="2122304at2759"/>
<evidence type="ECO:0000256" key="1">
    <source>
        <dbReference type="ARBA" id="ARBA00004370"/>
    </source>
</evidence>
<protein>
    <submittedName>
        <fullName evidence="6">Putative membrane protein</fullName>
    </submittedName>
</protein>
<keyword evidence="3 5" id="KW-1133">Transmembrane helix</keyword>
<evidence type="ECO:0000256" key="3">
    <source>
        <dbReference type="ARBA" id="ARBA00022989"/>
    </source>
</evidence>
<evidence type="ECO:0000256" key="4">
    <source>
        <dbReference type="ARBA" id="ARBA00023136"/>
    </source>
</evidence>
<dbReference type="KEGG" id="tmn:UCRPA7_53"/>
<evidence type="ECO:0000313" key="7">
    <source>
        <dbReference type="Proteomes" id="UP000014074"/>
    </source>
</evidence>
<dbReference type="Gene3D" id="1.20.120.550">
    <property type="entry name" value="Membrane associated eicosanoid/glutathione metabolism-like domain"/>
    <property type="match status" value="1"/>
</dbReference>
<dbReference type="HOGENOM" id="CLU_110778_0_2_1"/>
<keyword evidence="4 5" id="KW-0472">Membrane</keyword>
<evidence type="ECO:0000256" key="5">
    <source>
        <dbReference type="SAM" id="Phobius"/>
    </source>
</evidence>
<comment type="subcellular location">
    <subcellularLocation>
        <location evidence="1">Membrane</location>
    </subcellularLocation>
</comment>
<proteinExistence type="predicted"/>
<dbReference type="PANTHER" id="PTHR35371:SF1">
    <property type="entry name" value="BLR7753 PROTEIN"/>
    <property type="match status" value="1"/>
</dbReference>
<feature type="transmembrane region" description="Helical" evidence="5">
    <location>
        <begin position="12"/>
        <end position="31"/>
    </location>
</feature>
<name>R8BYE9_PHAM7</name>
<keyword evidence="2 5" id="KW-0812">Transmembrane</keyword>
<dbReference type="eggNOG" id="ENOG502S7P4">
    <property type="taxonomic scope" value="Eukaryota"/>
</dbReference>
<sequence length="155" mass="16794">MASLFDLTRSTLSFYSVPAAFILQFLPNAWAMVAAGRNYDLCYPRRMEETCNKDQSLDKASLTRILRAKAAANNGLESIGFYAGGIAAANAAGVPAETINSLAIAYIGLRIVYNFIYIILQANRNFAPLRTLTWMTSIGVISSLYIKAGNLIAAA</sequence>
<feature type="transmembrane region" description="Helical" evidence="5">
    <location>
        <begin position="103"/>
        <end position="120"/>
    </location>
</feature>
<dbReference type="InterPro" id="IPR001129">
    <property type="entry name" value="Membr-assoc_MAPEG"/>
</dbReference>
<dbReference type="Pfam" id="PF01124">
    <property type="entry name" value="MAPEG"/>
    <property type="match status" value="1"/>
</dbReference>
<dbReference type="InterPro" id="IPR023352">
    <property type="entry name" value="MAPEG-like_dom_sf"/>
</dbReference>
<dbReference type="GO" id="GO:0016020">
    <property type="term" value="C:membrane"/>
    <property type="evidence" value="ECO:0007669"/>
    <property type="project" value="UniProtKB-SubCell"/>
</dbReference>
<accession>R8BYE9</accession>
<gene>
    <name evidence="6" type="ORF">UCRPA7_53</name>
</gene>
<dbReference type="PANTHER" id="PTHR35371">
    <property type="entry name" value="INNER MEMBRANE PROTEIN"/>
    <property type="match status" value="1"/>
</dbReference>
<evidence type="ECO:0000313" key="6">
    <source>
        <dbReference type="EMBL" id="EOO04416.1"/>
    </source>
</evidence>
<keyword evidence="7" id="KW-1185">Reference proteome</keyword>
<dbReference type="EMBL" id="KB932776">
    <property type="protein sequence ID" value="EOO04416.1"/>
    <property type="molecule type" value="Genomic_DNA"/>
</dbReference>
<dbReference type="SUPFAM" id="SSF161084">
    <property type="entry name" value="MAPEG domain-like"/>
    <property type="match status" value="1"/>
</dbReference>
<feature type="transmembrane region" description="Helical" evidence="5">
    <location>
        <begin position="132"/>
        <end position="153"/>
    </location>
</feature>
<dbReference type="RefSeq" id="XP_007910842.1">
    <property type="nucleotide sequence ID" value="XM_007912651.1"/>
</dbReference>
<organism evidence="6 7">
    <name type="scientific">Phaeoacremonium minimum (strain UCR-PA7)</name>
    <name type="common">Esca disease fungus</name>
    <name type="synonym">Togninia minima</name>
    <dbReference type="NCBI Taxonomy" id="1286976"/>
    <lineage>
        <taxon>Eukaryota</taxon>
        <taxon>Fungi</taxon>
        <taxon>Dikarya</taxon>
        <taxon>Ascomycota</taxon>
        <taxon>Pezizomycotina</taxon>
        <taxon>Sordariomycetes</taxon>
        <taxon>Sordariomycetidae</taxon>
        <taxon>Togniniales</taxon>
        <taxon>Togniniaceae</taxon>
        <taxon>Phaeoacremonium</taxon>
    </lineage>
</organism>
<dbReference type="AlphaFoldDB" id="R8BYE9"/>
<evidence type="ECO:0000256" key="2">
    <source>
        <dbReference type="ARBA" id="ARBA00022692"/>
    </source>
</evidence>
<reference evidence="7" key="1">
    <citation type="journal article" date="2013" name="Genome Announc.">
        <title>Draft genome sequence of the ascomycete Phaeoacremonium aleophilum strain UCR-PA7, a causal agent of the esca disease complex in grapevines.</title>
        <authorList>
            <person name="Blanco-Ulate B."/>
            <person name="Rolshausen P."/>
            <person name="Cantu D."/>
        </authorList>
    </citation>
    <scope>NUCLEOTIDE SEQUENCE [LARGE SCALE GENOMIC DNA]</scope>
    <source>
        <strain evidence="7">UCR-PA7</strain>
    </source>
</reference>
<dbReference type="GeneID" id="19325839"/>